<proteinExistence type="predicted"/>
<evidence type="ECO:0000313" key="3">
    <source>
        <dbReference type="EMBL" id="KIM79476.1"/>
    </source>
</evidence>
<feature type="domain" description="F-box" evidence="2">
    <location>
        <begin position="85"/>
        <end position="134"/>
    </location>
</feature>
<dbReference type="InterPro" id="IPR001810">
    <property type="entry name" value="F-box_dom"/>
</dbReference>
<feature type="compositionally biased region" description="Basic residues" evidence="1">
    <location>
        <begin position="53"/>
        <end position="65"/>
    </location>
</feature>
<keyword evidence="4" id="KW-1185">Reference proteome</keyword>
<organism evidence="3 4">
    <name type="scientific">Piloderma croceum (strain F 1598)</name>
    <dbReference type="NCBI Taxonomy" id="765440"/>
    <lineage>
        <taxon>Eukaryota</taxon>
        <taxon>Fungi</taxon>
        <taxon>Dikarya</taxon>
        <taxon>Basidiomycota</taxon>
        <taxon>Agaricomycotina</taxon>
        <taxon>Agaricomycetes</taxon>
        <taxon>Agaricomycetidae</taxon>
        <taxon>Atheliales</taxon>
        <taxon>Atheliaceae</taxon>
        <taxon>Piloderma</taxon>
    </lineage>
</organism>
<dbReference type="InParanoid" id="A0A0C3FI75"/>
<dbReference type="CDD" id="cd09917">
    <property type="entry name" value="F-box_SF"/>
    <property type="match status" value="1"/>
</dbReference>
<dbReference type="AlphaFoldDB" id="A0A0C3FI75"/>
<evidence type="ECO:0000256" key="1">
    <source>
        <dbReference type="SAM" id="MobiDB-lite"/>
    </source>
</evidence>
<dbReference type="EMBL" id="KN833009">
    <property type="protein sequence ID" value="KIM79476.1"/>
    <property type="molecule type" value="Genomic_DNA"/>
</dbReference>
<dbReference type="Proteomes" id="UP000054166">
    <property type="component" value="Unassembled WGS sequence"/>
</dbReference>
<feature type="compositionally biased region" description="Acidic residues" evidence="1">
    <location>
        <begin position="38"/>
        <end position="48"/>
    </location>
</feature>
<reference evidence="3 4" key="1">
    <citation type="submission" date="2014-04" db="EMBL/GenBank/DDBJ databases">
        <authorList>
            <consortium name="DOE Joint Genome Institute"/>
            <person name="Kuo A."/>
            <person name="Tarkka M."/>
            <person name="Buscot F."/>
            <person name="Kohler A."/>
            <person name="Nagy L.G."/>
            <person name="Floudas D."/>
            <person name="Copeland A."/>
            <person name="Barry K.W."/>
            <person name="Cichocki N."/>
            <person name="Veneault-Fourrey C."/>
            <person name="LaButti K."/>
            <person name="Lindquist E.A."/>
            <person name="Lipzen A."/>
            <person name="Lundell T."/>
            <person name="Morin E."/>
            <person name="Murat C."/>
            <person name="Sun H."/>
            <person name="Tunlid A."/>
            <person name="Henrissat B."/>
            <person name="Grigoriev I.V."/>
            <person name="Hibbett D.S."/>
            <person name="Martin F."/>
            <person name="Nordberg H.P."/>
            <person name="Cantor M.N."/>
            <person name="Hua S.X."/>
        </authorList>
    </citation>
    <scope>NUCLEOTIDE SEQUENCE [LARGE SCALE GENOMIC DNA]</scope>
    <source>
        <strain evidence="3 4">F 1598</strain>
    </source>
</reference>
<evidence type="ECO:0000313" key="4">
    <source>
        <dbReference type="Proteomes" id="UP000054166"/>
    </source>
</evidence>
<evidence type="ECO:0000259" key="2">
    <source>
        <dbReference type="PROSITE" id="PS50181"/>
    </source>
</evidence>
<sequence>MVATRRQSGKLLPPLTAPSTGDVETSDEEDPFGGYESSTDESDSSDDDFAVKRAGRKGRPAAKRAKTSDTPSKMTTKSKNKGKDLSRIVDMPLDVLFEIFGCLLPNDLLNLTRTNKMLRATLMSKQAVTVWNAVLKGRNAPKCPEDFSEPRWAYLLFGGNVCHTCGAKGIRRVDFGLRRRACASCLKEKLVVASKFGTRFPDYEPIVLDLLLYTNTGGWAHGYASNSKFYWVDDIYDMATELGKYQKDVNLRKRGAKQALDDFKNSRIEFVAANFANAQKCYKWASARAKILEEEKKERINQRYQAVEAHLLRLGHLKIDMRSLQNCSAVNKDAELTDLSWSRMRATVEAEVNKHKVERIARERKSLIDSRKRVVKDVYSAYKKELVPIQWAYHPKDEHVYNFEGIAALINDPSASNIEASHYREALEKLPSPIEAFNEGQRALLLSLVTRKDNSSDISNDIAGKAGRTCLDLATSVFRCSTVGCQLRERPLIGCQRAICHSCDVHRGQCYGYHYGFSHLQRDTLTPAFTFSDRGSTAVESLAVLLAMDAREAVPADYDRKAARFVCLNCALLSRAGIHGREALTWRDCVAHFIDARYRKNHDSPNWKLLTHDETMDIKRREQSQRDPADYDEAWSCNHCSTYFDNFARRESVIQHLKNIHGNTNPSEGVDFFYDQRRGRTPRVPVRFGTPTAIAAKSKDPHRCLRCGGSREFTLQGVTDHLKAKHKITDPVIGRDMQKI</sequence>
<name>A0A0C3FI75_PILCF</name>
<feature type="region of interest" description="Disordered" evidence="1">
    <location>
        <begin position="1"/>
        <end position="83"/>
    </location>
</feature>
<dbReference type="SUPFAM" id="SSF81383">
    <property type="entry name" value="F-box domain"/>
    <property type="match status" value="1"/>
</dbReference>
<dbReference type="OrthoDB" id="2322499at2759"/>
<reference evidence="4" key="2">
    <citation type="submission" date="2015-01" db="EMBL/GenBank/DDBJ databases">
        <title>Evolutionary Origins and Diversification of the Mycorrhizal Mutualists.</title>
        <authorList>
            <consortium name="DOE Joint Genome Institute"/>
            <consortium name="Mycorrhizal Genomics Consortium"/>
            <person name="Kohler A."/>
            <person name="Kuo A."/>
            <person name="Nagy L.G."/>
            <person name="Floudas D."/>
            <person name="Copeland A."/>
            <person name="Barry K.W."/>
            <person name="Cichocki N."/>
            <person name="Veneault-Fourrey C."/>
            <person name="LaButti K."/>
            <person name="Lindquist E.A."/>
            <person name="Lipzen A."/>
            <person name="Lundell T."/>
            <person name="Morin E."/>
            <person name="Murat C."/>
            <person name="Riley R."/>
            <person name="Ohm R."/>
            <person name="Sun H."/>
            <person name="Tunlid A."/>
            <person name="Henrissat B."/>
            <person name="Grigoriev I.V."/>
            <person name="Hibbett D.S."/>
            <person name="Martin F."/>
        </authorList>
    </citation>
    <scope>NUCLEOTIDE SEQUENCE [LARGE SCALE GENOMIC DNA]</scope>
    <source>
        <strain evidence="4">F 1598</strain>
    </source>
</reference>
<dbReference type="InterPro" id="IPR036047">
    <property type="entry name" value="F-box-like_dom_sf"/>
</dbReference>
<protein>
    <recommendedName>
        <fullName evidence="2">F-box domain-containing protein</fullName>
    </recommendedName>
</protein>
<feature type="compositionally biased region" description="Polar residues" evidence="1">
    <location>
        <begin position="68"/>
        <end position="77"/>
    </location>
</feature>
<dbReference type="PROSITE" id="PS50181">
    <property type="entry name" value="FBOX"/>
    <property type="match status" value="1"/>
</dbReference>
<gene>
    <name evidence="3" type="ORF">PILCRDRAFT_823381</name>
</gene>
<dbReference type="HOGENOM" id="CLU_010790_5_0_1"/>
<dbReference type="STRING" id="765440.A0A0C3FI75"/>
<accession>A0A0C3FI75</accession>